<feature type="binding site" evidence="9">
    <location>
        <begin position="132"/>
        <end position="135"/>
    </location>
    <ligand>
        <name>4-CDP-2-C-methyl-D-erythritol 2-phosphate</name>
        <dbReference type="ChEBI" id="CHEBI:57919"/>
    </ligand>
</feature>
<evidence type="ECO:0000256" key="10">
    <source>
        <dbReference type="RuleBase" id="RU004395"/>
    </source>
</evidence>
<evidence type="ECO:0000256" key="9">
    <source>
        <dbReference type="HAMAP-Rule" id="MF_00107"/>
    </source>
</evidence>
<feature type="site" description="Transition state stabilizer" evidence="9">
    <location>
        <position position="133"/>
    </location>
</feature>
<feature type="domain" description="2-C-methyl-D-erythritol 2,4-cyclodiphosphate synthase" evidence="11">
    <location>
        <begin position="1"/>
        <end position="154"/>
    </location>
</feature>
<feature type="binding site" evidence="9">
    <location>
        <begin position="8"/>
        <end position="10"/>
    </location>
    <ligand>
        <name>4-CDP-2-C-methyl-D-erythritol 2-phosphate</name>
        <dbReference type="ChEBI" id="CHEBI:57919"/>
    </ligand>
</feature>
<accession>A0A917PJY9</accession>
<protein>
    <recommendedName>
        <fullName evidence="5 9">2-C-methyl-D-erythritol 2,4-cyclodiphosphate synthase</fullName>
        <shortName evidence="9">MECDP-synthase</shortName>
        <shortName evidence="9">MECPP-synthase</shortName>
        <shortName evidence="9">MECPS</shortName>
        <ecNumber evidence="5 9">4.6.1.12</ecNumber>
    </recommendedName>
</protein>
<feature type="binding site" evidence="9">
    <location>
        <begin position="56"/>
        <end position="58"/>
    </location>
    <ligand>
        <name>4-CDP-2-C-methyl-D-erythritol 2-phosphate</name>
        <dbReference type="ChEBI" id="CHEBI:57919"/>
    </ligand>
</feature>
<sequence length="157" mass="16662">MRIGHGYDVHRFGDGDSIVLGGVRIPHKYGLVAHSDGDVALHALSDALLGAAALGDIGKHFPDTDPNFKGADSRVLLRHVVAIVLDKGWRVGNVDVTIAAQAPKMAPHIDAMRAAIAEDLQISIDAVNVKATTTERLGFVGREEGIEVHAVALLLPR</sequence>
<comment type="function">
    <text evidence="9">Involved in the biosynthesis of isopentenyl diphosphate (IPP) and dimethylallyl diphosphate (DMAPP), two major building blocks of isoprenoid compounds. Catalyzes the conversion of 4-diphosphocytidyl-2-C-methyl-D-erythritol 2-phosphate (CDP-ME2P) to 2-C-methyl-D-erythritol 2,4-cyclodiphosphate (ME-CPP) with a corresponding release of cytidine 5-monophosphate (CMP).</text>
</comment>
<proteinExistence type="inferred from homology"/>
<evidence type="ECO:0000256" key="4">
    <source>
        <dbReference type="ARBA" id="ARBA00011233"/>
    </source>
</evidence>
<gene>
    <name evidence="9 12" type="primary">ispF</name>
    <name evidence="12" type="ORF">GCM10009304_04560</name>
</gene>
<keyword evidence="6 9" id="KW-0479">Metal-binding</keyword>
<feature type="site" description="Transition state stabilizer" evidence="9">
    <location>
        <position position="34"/>
    </location>
</feature>
<reference evidence="12" key="2">
    <citation type="submission" date="2020-09" db="EMBL/GenBank/DDBJ databases">
        <authorList>
            <person name="Sun Q."/>
            <person name="Ohkuma M."/>
        </authorList>
    </citation>
    <scope>NUCLEOTIDE SEQUENCE</scope>
    <source>
        <strain evidence="12">JCM 30078</strain>
    </source>
</reference>
<comment type="subunit">
    <text evidence="4 9">Homotrimer.</text>
</comment>
<reference evidence="12" key="1">
    <citation type="journal article" date="2014" name="Int. J. Syst. Evol. Microbiol.">
        <title>Complete genome sequence of Corynebacterium casei LMG S-19264T (=DSM 44701T), isolated from a smear-ripened cheese.</title>
        <authorList>
            <consortium name="US DOE Joint Genome Institute (JGI-PGF)"/>
            <person name="Walter F."/>
            <person name="Albersmeier A."/>
            <person name="Kalinowski J."/>
            <person name="Ruckert C."/>
        </authorList>
    </citation>
    <scope>NUCLEOTIDE SEQUENCE</scope>
    <source>
        <strain evidence="12">JCM 30078</strain>
    </source>
</reference>
<feature type="binding site" evidence="9">
    <location>
        <position position="42"/>
    </location>
    <ligand>
        <name>a divalent metal cation</name>
        <dbReference type="ChEBI" id="CHEBI:60240"/>
    </ligand>
</feature>
<feature type="binding site" evidence="9">
    <location>
        <position position="10"/>
    </location>
    <ligand>
        <name>a divalent metal cation</name>
        <dbReference type="ChEBI" id="CHEBI:60240"/>
    </ligand>
</feature>
<dbReference type="SUPFAM" id="SSF69765">
    <property type="entry name" value="IpsF-like"/>
    <property type="match status" value="1"/>
</dbReference>
<keyword evidence="13" id="KW-1185">Reference proteome</keyword>
<dbReference type="InterPro" id="IPR036571">
    <property type="entry name" value="MECDP_synthase_sf"/>
</dbReference>
<dbReference type="Gene3D" id="3.30.1330.50">
    <property type="entry name" value="2-C-methyl-D-erythritol 2,4-cyclodiphosphate synthase"/>
    <property type="match status" value="1"/>
</dbReference>
<dbReference type="GO" id="GO:0019288">
    <property type="term" value="P:isopentenyl diphosphate biosynthetic process, methylerythritol 4-phosphate pathway"/>
    <property type="evidence" value="ECO:0007669"/>
    <property type="project" value="UniProtKB-UniRule"/>
</dbReference>
<keyword evidence="8 9" id="KW-0456">Lyase</keyword>
<evidence type="ECO:0000256" key="8">
    <source>
        <dbReference type="ARBA" id="ARBA00023239"/>
    </source>
</evidence>
<dbReference type="EMBL" id="BMPO01000001">
    <property type="protein sequence ID" value="GGJ81754.1"/>
    <property type="molecule type" value="Genomic_DNA"/>
</dbReference>
<dbReference type="InterPro" id="IPR020555">
    <property type="entry name" value="MECDP_synthase_CS"/>
</dbReference>
<feature type="binding site" evidence="9">
    <location>
        <begin position="61"/>
        <end position="65"/>
    </location>
    <ligand>
        <name>4-CDP-2-C-methyl-D-erythritol 2-phosphate</name>
        <dbReference type="ChEBI" id="CHEBI:57919"/>
    </ligand>
</feature>
<comment type="caution">
    <text evidence="12">The sequence shown here is derived from an EMBL/GenBank/DDBJ whole genome shotgun (WGS) entry which is preliminary data.</text>
</comment>
<organism evidence="12 13">
    <name type="scientific">Pseudomonas matsuisoli</name>
    <dbReference type="NCBI Taxonomy" id="1515666"/>
    <lineage>
        <taxon>Bacteria</taxon>
        <taxon>Pseudomonadati</taxon>
        <taxon>Pseudomonadota</taxon>
        <taxon>Gammaproteobacteria</taxon>
        <taxon>Pseudomonadales</taxon>
        <taxon>Pseudomonadaceae</taxon>
        <taxon>Pseudomonas</taxon>
    </lineage>
</organism>
<comment type="similarity">
    <text evidence="3 9 10">Belongs to the IspF family.</text>
</comment>
<keyword evidence="7 9" id="KW-0414">Isoprene biosynthesis</keyword>
<feature type="binding site" evidence="9">
    <location>
        <position position="8"/>
    </location>
    <ligand>
        <name>a divalent metal cation</name>
        <dbReference type="ChEBI" id="CHEBI:60240"/>
    </ligand>
</feature>
<comment type="catalytic activity">
    <reaction evidence="1 9 10">
        <text>4-CDP-2-C-methyl-D-erythritol 2-phosphate = 2-C-methyl-D-erythritol 2,4-cyclic diphosphate + CMP</text>
        <dbReference type="Rhea" id="RHEA:23864"/>
        <dbReference type="ChEBI" id="CHEBI:57919"/>
        <dbReference type="ChEBI" id="CHEBI:58483"/>
        <dbReference type="ChEBI" id="CHEBI:60377"/>
        <dbReference type="EC" id="4.6.1.12"/>
    </reaction>
</comment>
<dbReference type="EC" id="4.6.1.12" evidence="5 9"/>
<evidence type="ECO:0000256" key="6">
    <source>
        <dbReference type="ARBA" id="ARBA00022723"/>
    </source>
</evidence>
<evidence type="ECO:0000256" key="2">
    <source>
        <dbReference type="ARBA" id="ARBA00004709"/>
    </source>
</evidence>
<dbReference type="GO" id="GO:0016114">
    <property type="term" value="P:terpenoid biosynthetic process"/>
    <property type="evidence" value="ECO:0007669"/>
    <property type="project" value="InterPro"/>
</dbReference>
<dbReference type="Proteomes" id="UP000635983">
    <property type="component" value="Unassembled WGS sequence"/>
</dbReference>
<name>A0A917PJY9_9PSED</name>
<dbReference type="Pfam" id="PF02542">
    <property type="entry name" value="YgbB"/>
    <property type="match status" value="1"/>
</dbReference>
<evidence type="ECO:0000256" key="3">
    <source>
        <dbReference type="ARBA" id="ARBA00008480"/>
    </source>
</evidence>
<dbReference type="FunFam" id="3.30.1330.50:FF:000001">
    <property type="entry name" value="2-C-methyl-D-erythritol 2,4-cyclodiphosphate synthase"/>
    <property type="match status" value="1"/>
</dbReference>
<dbReference type="AlphaFoldDB" id="A0A917PJY9"/>
<evidence type="ECO:0000259" key="11">
    <source>
        <dbReference type="Pfam" id="PF02542"/>
    </source>
</evidence>
<evidence type="ECO:0000256" key="7">
    <source>
        <dbReference type="ARBA" id="ARBA00023229"/>
    </source>
</evidence>
<dbReference type="PROSITE" id="PS01350">
    <property type="entry name" value="ISPF"/>
    <property type="match status" value="1"/>
</dbReference>
<feature type="binding site" evidence="9">
    <location>
        <begin position="100"/>
        <end position="106"/>
    </location>
    <ligand>
        <name>4-CDP-2-C-methyl-D-erythritol 2-phosphate</name>
        <dbReference type="ChEBI" id="CHEBI:57919"/>
    </ligand>
</feature>
<dbReference type="NCBIfam" id="TIGR00151">
    <property type="entry name" value="ispF"/>
    <property type="match status" value="1"/>
</dbReference>
<dbReference type="PANTHER" id="PTHR43181:SF1">
    <property type="entry name" value="2-C-METHYL-D-ERYTHRITOL 2,4-CYCLODIPHOSPHATE SYNTHASE, CHLOROPLASTIC"/>
    <property type="match status" value="1"/>
</dbReference>
<feature type="binding site" evidence="9">
    <location>
        <position position="142"/>
    </location>
    <ligand>
        <name>4-CDP-2-C-methyl-D-erythritol 2-phosphate</name>
        <dbReference type="ChEBI" id="CHEBI:57919"/>
    </ligand>
</feature>
<dbReference type="GO" id="GO:0046872">
    <property type="term" value="F:metal ion binding"/>
    <property type="evidence" value="ECO:0007669"/>
    <property type="project" value="UniProtKB-KW"/>
</dbReference>
<comment type="cofactor">
    <cofactor evidence="9">
        <name>a divalent metal cation</name>
        <dbReference type="ChEBI" id="CHEBI:60240"/>
    </cofactor>
    <text evidence="9">Binds 1 divalent metal cation per subunit.</text>
</comment>
<feature type="binding site" evidence="9">
    <location>
        <position position="139"/>
    </location>
    <ligand>
        <name>4-CDP-2-C-methyl-D-erythritol 2-phosphate</name>
        <dbReference type="ChEBI" id="CHEBI:57919"/>
    </ligand>
</feature>
<evidence type="ECO:0000313" key="12">
    <source>
        <dbReference type="EMBL" id="GGJ81754.1"/>
    </source>
</evidence>
<dbReference type="CDD" id="cd00554">
    <property type="entry name" value="MECDP_synthase"/>
    <property type="match status" value="1"/>
</dbReference>
<evidence type="ECO:0000313" key="13">
    <source>
        <dbReference type="Proteomes" id="UP000635983"/>
    </source>
</evidence>
<dbReference type="GO" id="GO:0008685">
    <property type="term" value="F:2-C-methyl-D-erythritol 2,4-cyclodiphosphate synthase activity"/>
    <property type="evidence" value="ECO:0007669"/>
    <property type="project" value="UniProtKB-UniRule"/>
</dbReference>
<evidence type="ECO:0000256" key="5">
    <source>
        <dbReference type="ARBA" id="ARBA00012579"/>
    </source>
</evidence>
<dbReference type="HAMAP" id="MF_00107">
    <property type="entry name" value="IspF"/>
    <property type="match status" value="1"/>
</dbReference>
<dbReference type="InterPro" id="IPR003526">
    <property type="entry name" value="MECDP_synthase"/>
</dbReference>
<feature type="binding site" evidence="9">
    <location>
        <begin position="34"/>
        <end position="35"/>
    </location>
    <ligand>
        <name>4-CDP-2-C-methyl-D-erythritol 2-phosphate</name>
        <dbReference type="ChEBI" id="CHEBI:57919"/>
    </ligand>
</feature>
<dbReference type="RefSeq" id="WP_188981503.1">
    <property type="nucleotide sequence ID" value="NZ_BMPO01000001.1"/>
</dbReference>
<evidence type="ECO:0000256" key="1">
    <source>
        <dbReference type="ARBA" id="ARBA00000200"/>
    </source>
</evidence>
<comment type="pathway">
    <text evidence="2 9">Isoprenoid biosynthesis; isopentenyl diphosphate biosynthesis via DXP pathway; isopentenyl diphosphate from 1-deoxy-D-xylulose 5-phosphate: step 4/6.</text>
</comment>
<dbReference type="PANTHER" id="PTHR43181">
    <property type="entry name" value="2-C-METHYL-D-ERYTHRITOL 2,4-CYCLODIPHOSPHATE SYNTHASE, CHLOROPLASTIC"/>
    <property type="match status" value="1"/>
</dbReference>